<proteinExistence type="evidence at transcript level"/>
<keyword evidence="4" id="KW-0963">Cytoplasm</keyword>
<name>A0A4Y7NKH7_9CRUS</name>
<dbReference type="EMBL" id="LR023478">
    <property type="protein sequence ID" value="SVE93097.1"/>
    <property type="molecule type" value="mRNA"/>
</dbReference>
<dbReference type="PANTHER" id="PTHR21664:SF1">
    <property type="entry name" value="NUDC DOMAIN-CONTAINING PROTEIN 1"/>
    <property type="match status" value="1"/>
</dbReference>
<dbReference type="PANTHER" id="PTHR21664">
    <property type="entry name" value="CHRONIC MYELOGENOUS LEUKEMIA TUMOR ANTIGEN 66"/>
    <property type="match status" value="1"/>
</dbReference>
<dbReference type="SUPFAM" id="SSF49764">
    <property type="entry name" value="HSP20-like chaperones"/>
    <property type="match status" value="1"/>
</dbReference>
<accession>A0A4Y7NKH7</accession>
<evidence type="ECO:0000256" key="3">
    <source>
        <dbReference type="ARBA" id="ARBA00018915"/>
    </source>
</evidence>
<evidence type="ECO:0000259" key="6">
    <source>
        <dbReference type="PROSITE" id="PS51203"/>
    </source>
</evidence>
<dbReference type="Pfam" id="PF04969">
    <property type="entry name" value="CS"/>
    <property type="match status" value="1"/>
</dbReference>
<keyword evidence="5" id="KW-0539">Nucleus</keyword>
<dbReference type="InterPro" id="IPR007052">
    <property type="entry name" value="CS_dom"/>
</dbReference>
<organism evidence="7">
    <name type="scientific">Moina brachiata</name>
    <dbReference type="NCBI Taxonomy" id="675436"/>
    <lineage>
        <taxon>Eukaryota</taxon>
        <taxon>Metazoa</taxon>
        <taxon>Ecdysozoa</taxon>
        <taxon>Arthropoda</taxon>
        <taxon>Crustacea</taxon>
        <taxon>Branchiopoda</taxon>
        <taxon>Diplostraca</taxon>
        <taxon>Cladocera</taxon>
        <taxon>Anomopoda</taxon>
        <taxon>Moinidae</taxon>
        <taxon>Moina</taxon>
    </lineage>
</organism>
<evidence type="ECO:0000256" key="2">
    <source>
        <dbReference type="ARBA" id="ARBA00004496"/>
    </source>
</evidence>
<comment type="subcellular location">
    <subcellularLocation>
        <location evidence="2">Cytoplasm</location>
    </subcellularLocation>
    <subcellularLocation>
        <location evidence="1">Nucleus</location>
    </subcellularLocation>
</comment>
<evidence type="ECO:0000256" key="4">
    <source>
        <dbReference type="ARBA" id="ARBA00022490"/>
    </source>
</evidence>
<dbReference type="InterPro" id="IPR008978">
    <property type="entry name" value="HSP20-like_chaperone"/>
</dbReference>
<reference evidence="7" key="1">
    <citation type="submission" date="2018-08" db="EMBL/GenBank/DDBJ databases">
        <authorList>
            <person name="Cornetti L."/>
        </authorList>
    </citation>
    <scope>NUCLEOTIDE SEQUENCE</scope>
    <source>
        <strain evidence="7">DE-FRO-2-1</strain>
    </source>
</reference>
<protein>
    <recommendedName>
        <fullName evidence="3">NudC domain-containing protein 1</fullName>
    </recommendedName>
</protein>
<dbReference type="GO" id="GO:0005634">
    <property type="term" value="C:nucleus"/>
    <property type="evidence" value="ECO:0007669"/>
    <property type="project" value="UniProtKB-SubCell"/>
</dbReference>
<gene>
    <name evidence="7" type="primary">EOG090X08S2</name>
</gene>
<evidence type="ECO:0000313" key="7">
    <source>
        <dbReference type="EMBL" id="SVE93097.1"/>
    </source>
</evidence>
<evidence type="ECO:0000256" key="1">
    <source>
        <dbReference type="ARBA" id="ARBA00004123"/>
    </source>
</evidence>
<evidence type="ECO:0000256" key="5">
    <source>
        <dbReference type="ARBA" id="ARBA00023242"/>
    </source>
</evidence>
<dbReference type="InterPro" id="IPR037895">
    <property type="entry name" value="NUDCD1"/>
</dbReference>
<dbReference type="AlphaFoldDB" id="A0A4Y7NKH7"/>
<feature type="domain" description="CS" evidence="6">
    <location>
        <begin position="286"/>
        <end position="373"/>
    </location>
</feature>
<dbReference type="CDD" id="cd06467">
    <property type="entry name" value="p23_NUDC_like"/>
    <property type="match status" value="1"/>
</dbReference>
<dbReference type="PROSITE" id="PS51203">
    <property type="entry name" value="CS"/>
    <property type="match status" value="1"/>
</dbReference>
<dbReference type="Gene3D" id="2.60.40.790">
    <property type="match status" value="1"/>
</dbReference>
<sequence>MAKLFELRPKKDLLDPTFEGYKLSLDNLPVYKHELPLPVENLKPSEDQFSFQHVKTFGLHNHLSEDPWNSDLAYFVAKDLQIFCIALKSLTSQHPEFHSVWKIEEAADNRSGSFNASLYFASDTLATVTDGAGKLFILDTGIRNATHPQQWQVVYQSPPQNLERPFKILHSYLNQPTDGNPLQLKVLLLKVEPLDEVETQIALSTIGCNEKETPFISCLELIELVDKNGAWAAGQLKRFATPFGIEYASVLSPGTSVCVIAREPFSLIYDSTGNIATRIEQATNNSDEAIYTWSESEDEVTVWMSFDKNTTKHDFVLDIQRQQLKVVFKSEIRLDGELLHSINVKESTWSLSDGKIEIILSKNDKSMVWSSLIVGDQRGQKVLDAESAAEWHQRLIHLTSDEMKPAGGPNSQPTFNSEQLEECDDASGEELQLFRFETDSNEATHKSMLGGHQLLFITSSPPGLAPSFCLRHDVDGLLWQPMGDELESWGCLHIAAVQAFGYIQASKEQRKFSVCPPNVSYAAICDSFNHVYIYRQPGHSSSTGVDLVHRPTGRKIGTVARQHVLNLDSTEECLGALASDNYLYILSPSSLFAVRVNAD</sequence>
<dbReference type="GO" id="GO:0005737">
    <property type="term" value="C:cytoplasm"/>
    <property type="evidence" value="ECO:0007669"/>
    <property type="project" value="UniProtKB-SubCell"/>
</dbReference>